<name>A0A1Q2M4W0_9GAMM</name>
<keyword evidence="5 9" id="KW-0862">Zinc</keyword>
<dbReference type="Pfam" id="PF07075">
    <property type="entry name" value="NamZ_N"/>
    <property type="match status" value="1"/>
</dbReference>
<keyword evidence="7 9" id="KW-0482">Metalloprotease</keyword>
<dbReference type="GO" id="GO:0008237">
    <property type="term" value="F:metallopeptidase activity"/>
    <property type="evidence" value="ECO:0007669"/>
    <property type="project" value="UniProtKB-KW"/>
</dbReference>
<dbReference type="PANTHER" id="PTHR42915">
    <property type="entry name" value="HYPOTHETICAL 460 KDA PROTEIN IN FEUA-SIGW INTERGENIC REGION [PRECURSOR]"/>
    <property type="match status" value="1"/>
</dbReference>
<keyword evidence="2 9" id="KW-0645">Protease</keyword>
<keyword evidence="10" id="KW-0732">Signal</keyword>
<evidence type="ECO:0000256" key="10">
    <source>
        <dbReference type="SAM" id="SignalP"/>
    </source>
</evidence>
<keyword evidence="3 9" id="KW-0479">Metal-binding</keyword>
<feature type="active site" description="Proton donor/acceptor" evidence="9">
    <location>
        <position position="216"/>
    </location>
</feature>
<dbReference type="InterPro" id="IPR009045">
    <property type="entry name" value="Zn_M74/Hedgehog-like"/>
</dbReference>
<dbReference type="OrthoDB" id="9801061at2"/>
<dbReference type="InterPro" id="IPR008302">
    <property type="entry name" value="NamZ"/>
</dbReference>
<dbReference type="InterPro" id="IPR048502">
    <property type="entry name" value="NamZ_N"/>
</dbReference>
<dbReference type="EC" id="3.4.13.22" evidence="9"/>
<proteinExistence type="inferred from homology"/>
<keyword evidence="14" id="KW-1185">Reference proteome</keyword>
<dbReference type="Proteomes" id="UP000188219">
    <property type="component" value="Chromosome"/>
</dbReference>
<dbReference type="InterPro" id="IPR048503">
    <property type="entry name" value="NamZ_C"/>
</dbReference>
<dbReference type="CDD" id="cd14817">
    <property type="entry name" value="D-Ala-D-Ala_dipeptidase_VanX"/>
    <property type="match status" value="1"/>
</dbReference>
<dbReference type="PROSITE" id="PS51257">
    <property type="entry name" value="PROKAR_LIPOPROTEIN"/>
    <property type="match status" value="1"/>
</dbReference>
<dbReference type="AlphaFoldDB" id="A0A1Q2M4W0"/>
<feature type="binding site" evidence="9">
    <location>
        <position position="219"/>
    </location>
    <ligand>
        <name>Zn(2+)</name>
        <dbReference type="ChEBI" id="CHEBI:29105"/>
        <note>catalytic</note>
    </ligand>
</feature>
<evidence type="ECO:0000256" key="2">
    <source>
        <dbReference type="ARBA" id="ARBA00022670"/>
    </source>
</evidence>
<dbReference type="HAMAP" id="MF_01924">
    <property type="entry name" value="A_A_dipeptidase"/>
    <property type="match status" value="1"/>
</dbReference>
<evidence type="ECO:0000313" key="13">
    <source>
        <dbReference type="EMBL" id="AQQ67272.1"/>
    </source>
</evidence>
<keyword evidence="4 9" id="KW-0378">Hydrolase</keyword>
<evidence type="ECO:0000256" key="9">
    <source>
        <dbReference type="HAMAP-Rule" id="MF_01924"/>
    </source>
</evidence>
<dbReference type="Pfam" id="PF01427">
    <property type="entry name" value="Peptidase_M15"/>
    <property type="match status" value="1"/>
</dbReference>
<evidence type="ECO:0000259" key="12">
    <source>
        <dbReference type="Pfam" id="PF20732"/>
    </source>
</evidence>
<accession>A0A1Q2M4W0</accession>
<evidence type="ECO:0000256" key="8">
    <source>
        <dbReference type="ARBA" id="ARBA00023316"/>
    </source>
</evidence>
<feature type="signal peptide" evidence="10">
    <location>
        <begin position="1"/>
        <end position="19"/>
    </location>
</feature>
<evidence type="ECO:0000313" key="14">
    <source>
        <dbReference type="Proteomes" id="UP000188219"/>
    </source>
</evidence>
<dbReference type="GO" id="GO:0006508">
    <property type="term" value="P:proteolysis"/>
    <property type="evidence" value="ECO:0007669"/>
    <property type="project" value="UniProtKB-KW"/>
</dbReference>
<dbReference type="GO" id="GO:0071555">
    <property type="term" value="P:cell wall organization"/>
    <property type="evidence" value="ECO:0007669"/>
    <property type="project" value="UniProtKB-KW"/>
</dbReference>
<keyword evidence="6 9" id="KW-0224">Dipeptidase</keyword>
<comment type="catalytic activity">
    <reaction evidence="1 9">
        <text>D-alanyl-D-alanine + H2O = 2 D-alanine</text>
        <dbReference type="Rhea" id="RHEA:20661"/>
        <dbReference type="ChEBI" id="CHEBI:15377"/>
        <dbReference type="ChEBI" id="CHEBI:57416"/>
        <dbReference type="ChEBI" id="CHEBI:57822"/>
        <dbReference type="EC" id="3.4.13.22"/>
    </reaction>
</comment>
<dbReference type="InterPro" id="IPR000755">
    <property type="entry name" value="A_A_dipeptidase"/>
</dbReference>
<comment type="cofactor">
    <cofactor evidence="9">
        <name>Zn(2+)</name>
        <dbReference type="ChEBI" id="CHEBI:29105"/>
    </cofactor>
    <text evidence="9">Binds 1 zinc ion per subunit.</text>
</comment>
<evidence type="ECO:0000256" key="3">
    <source>
        <dbReference type="ARBA" id="ARBA00022723"/>
    </source>
</evidence>
<dbReference type="Pfam" id="PF20732">
    <property type="entry name" value="NamZ_C"/>
    <property type="match status" value="1"/>
</dbReference>
<feature type="domain" description="Peptidoglycan beta-N-acetylmuramidase NamZ C-terminal" evidence="12">
    <location>
        <begin position="471"/>
        <end position="610"/>
    </location>
</feature>
<keyword evidence="8" id="KW-0961">Cell wall biogenesis/degradation</keyword>
<feature type="binding site" evidence="9">
    <location>
        <position position="158"/>
    </location>
    <ligand>
        <name>Zn(2+)</name>
        <dbReference type="ChEBI" id="CHEBI:29105"/>
        <note>catalytic</note>
    </ligand>
</feature>
<evidence type="ECO:0000256" key="4">
    <source>
        <dbReference type="ARBA" id="ARBA00022801"/>
    </source>
</evidence>
<comment type="similarity">
    <text evidence="9">Belongs to the peptidase M15D family.</text>
</comment>
<feature type="site" description="Transition state stabilizer" evidence="9">
    <location>
        <position position="106"/>
    </location>
</feature>
<dbReference type="Gene3D" id="3.30.1380.10">
    <property type="match status" value="1"/>
</dbReference>
<dbReference type="KEGG" id="maga:Mag101_06200"/>
<dbReference type="GO" id="GO:0008270">
    <property type="term" value="F:zinc ion binding"/>
    <property type="evidence" value="ECO:0007669"/>
    <property type="project" value="UniProtKB-UniRule"/>
</dbReference>
<dbReference type="SUPFAM" id="SSF55166">
    <property type="entry name" value="Hedgehog/DD-peptidase"/>
    <property type="match status" value="1"/>
</dbReference>
<evidence type="ECO:0000256" key="1">
    <source>
        <dbReference type="ARBA" id="ARBA00001362"/>
    </source>
</evidence>
<sequence length="613" mass="67964">MNRLWKCAAAIFAVGSLIAACQDKPVDIPQSGIEESQATSQFVSIDASNIKVAMRYFTKDNLVGEPLDGYQANVCLLAAEAEAALQKVADSLAREGLGIEVFDCYRPQSAVNHFVRWAAAPEDHSTKADFYPREEKSQMFERGYIAERSGHSRGSTIDLTLYRLDSGEALDMGTGFDFMDERSATEYPLGDAEAMANRFKLRDAMSAEGFVNYSQEWWHYTFKPEPYPDRYFDVPVDHVSIWQVQSGSLRNGAEQPELYLPLVKDQRVGLVVNQTSRVGDTHLIDFLRDKNVGVERIFALEHGVRGNVENGGKVDDGIDGPSGLPIVSLYGGKYTPTAESLADLDWLVFDIQDVGVRFYTYISSLHYLMQACADNGVPLLVMDRPNPNGDYVDGPILEREFQSFVGMHPIPLVHGMTVGELAQMINGEEWLQGENRCALTVIPVAGYRKSMAYGLPVKPSPNLPNDLSIRLYPSLGLFEGTTVSVGRGTEFPFQALGHPADREGAFVFTPQPVAGASENPKHNGLELHGDDLRSSDPQSRFSLEPLLSWSKRTGEAPQDFFSRAAFFDKLAGTDALRKAIIAGQDADQIRATWQEGLMAFRTQRQPYLLYPED</sequence>
<evidence type="ECO:0000256" key="6">
    <source>
        <dbReference type="ARBA" id="ARBA00022997"/>
    </source>
</evidence>
<dbReference type="PANTHER" id="PTHR42915:SF1">
    <property type="entry name" value="PEPTIDOGLYCAN BETA-N-ACETYLMURAMIDASE NAMZ"/>
    <property type="match status" value="1"/>
</dbReference>
<dbReference type="GO" id="GO:0160237">
    <property type="term" value="F:D-Ala-D-Ala dipeptidase activity"/>
    <property type="evidence" value="ECO:0007669"/>
    <property type="project" value="UniProtKB-EC"/>
</dbReference>
<feature type="chain" id="PRO_5012365676" description="D-alanyl-D-alanine dipeptidase" evidence="10">
    <location>
        <begin position="20"/>
        <end position="613"/>
    </location>
</feature>
<reference evidence="13" key="1">
    <citation type="submission" date="2017-02" db="EMBL/GenBank/DDBJ databases">
        <title>Genome of Microbulbifer agarilyticus GP101.</title>
        <authorList>
            <person name="Jung J."/>
            <person name="Bae S.S."/>
            <person name="Baek K."/>
        </authorList>
    </citation>
    <scope>NUCLEOTIDE SEQUENCE [LARGE SCALE GENOMIC DNA]</scope>
    <source>
        <strain evidence="13">GP101</strain>
    </source>
</reference>
<evidence type="ECO:0000259" key="11">
    <source>
        <dbReference type="Pfam" id="PF07075"/>
    </source>
</evidence>
<dbReference type="STRING" id="260552.Mag101_06200"/>
<feature type="domain" description="Peptidoglycan beta-N-acetylmuramidase NamZ N-terminal" evidence="11">
    <location>
        <begin position="268"/>
        <end position="465"/>
    </location>
</feature>
<protein>
    <recommendedName>
        <fullName evidence="9">D-alanyl-D-alanine dipeptidase</fullName>
        <shortName evidence="9">D-Ala-D-Ala dipeptidase</shortName>
        <ecNumber evidence="9">3.4.13.22</ecNumber>
    </recommendedName>
</protein>
<gene>
    <name evidence="9" type="primary">ddpX</name>
    <name evidence="13" type="ORF">Mag101_06200</name>
</gene>
<dbReference type="GO" id="GO:0033922">
    <property type="term" value="F:peptidoglycan beta-N-acetylmuramidase activity"/>
    <property type="evidence" value="ECO:0007669"/>
    <property type="project" value="InterPro"/>
</dbReference>
<dbReference type="Gene3D" id="3.90.1150.140">
    <property type="match status" value="1"/>
</dbReference>
<feature type="binding site" evidence="9">
    <location>
        <position position="151"/>
    </location>
    <ligand>
        <name>Zn(2+)</name>
        <dbReference type="ChEBI" id="CHEBI:29105"/>
        <note>catalytic</note>
    </ligand>
</feature>
<dbReference type="Gene3D" id="3.40.50.12170">
    <property type="entry name" value="Uncharacterised protein PF07075, DUF1343"/>
    <property type="match status" value="1"/>
</dbReference>
<comment type="function">
    <text evidence="9">Catalyzes hydrolysis of the D-alanyl-D-alanine dipeptide.</text>
</comment>
<organism evidence="13 14">
    <name type="scientific">Microbulbifer agarilyticus</name>
    <dbReference type="NCBI Taxonomy" id="260552"/>
    <lineage>
        <taxon>Bacteria</taxon>
        <taxon>Pseudomonadati</taxon>
        <taxon>Pseudomonadota</taxon>
        <taxon>Gammaproteobacteria</taxon>
        <taxon>Cellvibrionales</taxon>
        <taxon>Microbulbiferaceae</taxon>
        <taxon>Microbulbifer</taxon>
    </lineage>
</organism>
<dbReference type="EMBL" id="CP019650">
    <property type="protein sequence ID" value="AQQ67272.1"/>
    <property type="molecule type" value="Genomic_DNA"/>
</dbReference>
<evidence type="ECO:0000256" key="5">
    <source>
        <dbReference type="ARBA" id="ARBA00022833"/>
    </source>
</evidence>
<evidence type="ECO:0000256" key="7">
    <source>
        <dbReference type="ARBA" id="ARBA00023049"/>
    </source>
</evidence>